<evidence type="ECO:0000256" key="14">
    <source>
        <dbReference type="ARBA" id="ARBA00023180"/>
    </source>
</evidence>
<keyword evidence="22" id="KW-1185">Reference proteome</keyword>
<keyword evidence="7" id="KW-0378">Hydrolase</keyword>
<comment type="function">
    <text evidence="17">Receptor for interleukin-33 (IL-33) which plays crucial roles in innate and adaptive immunity, contributing to tissue homeostasis and responses to environmental stresses together with coreceptor IL1RAP. Its stimulation recruits MYD88, IRAK1, IRAK4, and TRAF6, followed by phosphorylation of MAPK3/ERK1 and/or MAPK1/ERK2, MAPK14, and MAPK8. Possibly involved in helper T-cell function. Upon tissue injury, induces UCP2-dependent mitochondrial rewiring that attenuates the generation of reactive oxygen species and preserves the integrity of Krebs cycle required for persistent production of itaconate and subsequent GATA3-dependent differentiation of inflammation-resolving alternatively activated macrophages.</text>
</comment>
<dbReference type="FunFam" id="2.60.40.10:FF:000284">
    <property type="entry name" value="interleukin-1 receptor accessory protein-like 1"/>
    <property type="match status" value="1"/>
</dbReference>
<keyword evidence="3" id="KW-1017">Isopeptide bond</keyword>
<evidence type="ECO:0000256" key="7">
    <source>
        <dbReference type="ARBA" id="ARBA00022801"/>
    </source>
</evidence>
<accession>A0A7J7RSL0</accession>
<dbReference type="EMBL" id="JABWUV010000022">
    <property type="protein sequence ID" value="KAF6279128.1"/>
    <property type="molecule type" value="Genomic_DNA"/>
</dbReference>
<evidence type="ECO:0000256" key="15">
    <source>
        <dbReference type="ARBA" id="ARBA00023319"/>
    </source>
</evidence>
<evidence type="ECO:0000256" key="1">
    <source>
        <dbReference type="ARBA" id="ARBA00004479"/>
    </source>
</evidence>
<keyword evidence="8" id="KW-0832">Ubl conjugation</keyword>
<dbReference type="SMART" id="SM00408">
    <property type="entry name" value="IGc2"/>
    <property type="match status" value="2"/>
</dbReference>
<evidence type="ECO:0000256" key="6">
    <source>
        <dbReference type="ARBA" id="ARBA00022737"/>
    </source>
</evidence>
<evidence type="ECO:0000256" key="16">
    <source>
        <dbReference type="ARBA" id="ARBA00053357"/>
    </source>
</evidence>
<dbReference type="PROSITE" id="PS50835">
    <property type="entry name" value="IG_LIKE"/>
    <property type="match status" value="3"/>
</dbReference>
<dbReference type="SMART" id="SM00409">
    <property type="entry name" value="IG"/>
    <property type="match status" value="3"/>
</dbReference>
<evidence type="ECO:0000256" key="9">
    <source>
        <dbReference type="ARBA" id="ARBA00022989"/>
    </source>
</evidence>
<dbReference type="GO" id="GO:0004908">
    <property type="term" value="F:interleukin-1 receptor activity"/>
    <property type="evidence" value="ECO:0007669"/>
    <property type="project" value="InterPro"/>
</dbReference>
<comment type="similarity">
    <text evidence="2">Belongs to the interleukin-1 receptor family.</text>
</comment>
<organism evidence="21 22">
    <name type="scientific">Myotis myotis</name>
    <name type="common">Greater mouse-eared bat</name>
    <name type="synonym">Vespertilio myotis</name>
    <dbReference type="NCBI Taxonomy" id="51298"/>
    <lineage>
        <taxon>Eukaryota</taxon>
        <taxon>Metazoa</taxon>
        <taxon>Chordata</taxon>
        <taxon>Craniata</taxon>
        <taxon>Vertebrata</taxon>
        <taxon>Euteleostomi</taxon>
        <taxon>Mammalia</taxon>
        <taxon>Eutheria</taxon>
        <taxon>Laurasiatheria</taxon>
        <taxon>Chiroptera</taxon>
        <taxon>Yangochiroptera</taxon>
        <taxon>Vespertilionidae</taxon>
        <taxon>Myotis</taxon>
    </lineage>
</organism>
<feature type="domain" description="Ig-like" evidence="20">
    <location>
        <begin position="119"/>
        <end position="202"/>
    </location>
</feature>
<keyword evidence="13 21" id="KW-0675">Receptor</keyword>
<dbReference type="InterPro" id="IPR036179">
    <property type="entry name" value="Ig-like_dom_sf"/>
</dbReference>
<dbReference type="GO" id="GO:0016787">
    <property type="term" value="F:hydrolase activity"/>
    <property type="evidence" value="ECO:0007669"/>
    <property type="project" value="UniProtKB-KW"/>
</dbReference>
<evidence type="ECO:0000256" key="10">
    <source>
        <dbReference type="ARBA" id="ARBA00023027"/>
    </source>
</evidence>
<evidence type="ECO:0000256" key="11">
    <source>
        <dbReference type="ARBA" id="ARBA00023136"/>
    </source>
</evidence>
<dbReference type="Gene3D" id="2.60.40.10">
    <property type="entry name" value="Immunoglobulins"/>
    <property type="match status" value="3"/>
</dbReference>
<evidence type="ECO:0000256" key="13">
    <source>
        <dbReference type="ARBA" id="ARBA00023170"/>
    </source>
</evidence>
<keyword evidence="11" id="KW-0472">Membrane</keyword>
<name>A0A7J7RSL0_MYOMY</name>
<dbReference type="VEuPathDB" id="HostDB:GeneID_118679064"/>
<dbReference type="GO" id="GO:0002113">
    <property type="term" value="F:interleukin-33 binding"/>
    <property type="evidence" value="ECO:0007669"/>
    <property type="project" value="TreeGrafter"/>
</dbReference>
<keyword evidence="4" id="KW-0812">Transmembrane</keyword>
<dbReference type="InterPro" id="IPR013783">
    <property type="entry name" value="Ig-like_fold"/>
</dbReference>
<dbReference type="Proteomes" id="UP000527355">
    <property type="component" value="Unassembled WGS sequence"/>
</dbReference>
<feature type="signal peptide" evidence="19">
    <location>
        <begin position="1"/>
        <end position="18"/>
    </location>
</feature>
<feature type="domain" description="Ig-like" evidence="20">
    <location>
        <begin position="217"/>
        <end position="324"/>
    </location>
</feature>
<keyword evidence="10" id="KW-0520">NAD</keyword>
<dbReference type="FunFam" id="2.60.40.10:FF:000188">
    <property type="entry name" value="Interleukin-1 receptor accessory protein-like 1"/>
    <property type="match status" value="1"/>
</dbReference>
<evidence type="ECO:0000256" key="8">
    <source>
        <dbReference type="ARBA" id="ARBA00022843"/>
    </source>
</evidence>
<evidence type="ECO:0000313" key="22">
    <source>
        <dbReference type="Proteomes" id="UP000527355"/>
    </source>
</evidence>
<dbReference type="FunFam" id="2.60.40.10:FF:001471">
    <property type="entry name" value="interleukin-1 receptor-like 1 isoform X3"/>
    <property type="match status" value="1"/>
</dbReference>
<dbReference type="InterPro" id="IPR007110">
    <property type="entry name" value="Ig-like_dom"/>
</dbReference>
<evidence type="ECO:0000313" key="21">
    <source>
        <dbReference type="EMBL" id="KAF6279128.1"/>
    </source>
</evidence>
<dbReference type="InterPro" id="IPR003599">
    <property type="entry name" value="Ig_sub"/>
</dbReference>
<evidence type="ECO:0000256" key="18">
    <source>
        <dbReference type="ARBA" id="ARBA00069773"/>
    </source>
</evidence>
<evidence type="ECO:0000256" key="5">
    <source>
        <dbReference type="ARBA" id="ARBA00022729"/>
    </source>
</evidence>
<reference evidence="21 22" key="1">
    <citation type="journal article" date="2020" name="Nature">
        <title>Six reference-quality genomes reveal evolution of bat adaptations.</title>
        <authorList>
            <person name="Jebb D."/>
            <person name="Huang Z."/>
            <person name="Pippel M."/>
            <person name="Hughes G.M."/>
            <person name="Lavrichenko K."/>
            <person name="Devanna P."/>
            <person name="Winkler S."/>
            <person name="Jermiin L.S."/>
            <person name="Skirmuntt E.C."/>
            <person name="Katzourakis A."/>
            <person name="Burkitt-Gray L."/>
            <person name="Ray D.A."/>
            <person name="Sullivan K.A.M."/>
            <person name="Roscito J.G."/>
            <person name="Kirilenko B.M."/>
            <person name="Davalos L.M."/>
            <person name="Corthals A.P."/>
            <person name="Power M.L."/>
            <person name="Jones G."/>
            <person name="Ransome R.D."/>
            <person name="Dechmann D.K.N."/>
            <person name="Locatelli A.G."/>
            <person name="Puechmaille S.J."/>
            <person name="Fedrigo O."/>
            <person name="Jarvis E.D."/>
            <person name="Hiller M."/>
            <person name="Vernes S.C."/>
            <person name="Myers E.W."/>
            <person name="Teeling E.C."/>
        </authorList>
    </citation>
    <scope>NUCLEOTIDE SEQUENCE [LARGE SCALE GENOMIC DNA]</scope>
    <source>
        <strain evidence="21">MMyoMyo1</strain>
        <tissue evidence="21">Flight muscle</tissue>
    </source>
</reference>
<keyword evidence="14" id="KW-0325">Glycoprotein</keyword>
<dbReference type="GO" id="GO:0005886">
    <property type="term" value="C:plasma membrane"/>
    <property type="evidence" value="ECO:0007669"/>
    <property type="project" value="UniProtKB-ARBA"/>
</dbReference>
<proteinExistence type="inferred from homology"/>
<feature type="chain" id="PRO_5029718275" description="Interleukin-1 receptor-like 1" evidence="19">
    <location>
        <begin position="19"/>
        <end position="346"/>
    </location>
</feature>
<protein>
    <recommendedName>
        <fullName evidence="18">Interleukin-1 receptor-like 1</fullName>
    </recommendedName>
</protein>
<evidence type="ECO:0000256" key="2">
    <source>
        <dbReference type="ARBA" id="ARBA00009752"/>
    </source>
</evidence>
<gene>
    <name evidence="21" type="ORF">mMyoMyo1_006760</name>
</gene>
<dbReference type="AlphaFoldDB" id="A0A7J7RSL0"/>
<comment type="function">
    <text evidence="16">Inhibits IL-33 signaling.</text>
</comment>
<feature type="domain" description="Ig-like" evidence="20">
    <location>
        <begin position="28"/>
        <end position="106"/>
    </location>
</feature>
<evidence type="ECO:0000256" key="4">
    <source>
        <dbReference type="ARBA" id="ARBA00022692"/>
    </source>
</evidence>
<evidence type="ECO:0000256" key="19">
    <source>
        <dbReference type="SAM" id="SignalP"/>
    </source>
</evidence>
<keyword evidence="6" id="KW-0677">Repeat</keyword>
<dbReference type="InterPro" id="IPR015621">
    <property type="entry name" value="IL-1_rcpt_fam"/>
</dbReference>
<keyword evidence="15" id="KW-0393">Immunoglobulin domain</keyword>
<dbReference type="InterPro" id="IPR003598">
    <property type="entry name" value="Ig_sub2"/>
</dbReference>
<keyword evidence="12" id="KW-1015">Disulfide bond</keyword>
<dbReference type="SUPFAM" id="SSF48726">
    <property type="entry name" value="Immunoglobulin"/>
    <property type="match status" value="2"/>
</dbReference>
<dbReference type="InterPro" id="IPR004074">
    <property type="entry name" value="IL-1_rcpt_I/II-typ"/>
</dbReference>
<comment type="caution">
    <text evidence="21">The sequence shown here is derived from an EMBL/GenBank/DDBJ whole genome shotgun (WGS) entry which is preliminary data.</text>
</comment>
<dbReference type="PANTHER" id="PTHR11890">
    <property type="entry name" value="INTERLEUKIN-1 RECEPTOR FAMILY MEMBER"/>
    <property type="match status" value="1"/>
</dbReference>
<evidence type="ECO:0000256" key="3">
    <source>
        <dbReference type="ARBA" id="ARBA00022499"/>
    </source>
</evidence>
<evidence type="ECO:0000259" key="20">
    <source>
        <dbReference type="PROSITE" id="PS50835"/>
    </source>
</evidence>
<evidence type="ECO:0000256" key="17">
    <source>
        <dbReference type="ARBA" id="ARBA00053718"/>
    </source>
</evidence>
<evidence type="ECO:0000256" key="12">
    <source>
        <dbReference type="ARBA" id="ARBA00023157"/>
    </source>
</evidence>
<comment type="subcellular location">
    <subcellularLocation>
        <location evidence="1">Membrane</location>
        <topology evidence="1">Single-pass type I membrane protein</topology>
    </subcellularLocation>
</comment>
<dbReference type="PANTHER" id="PTHR11890:SF7">
    <property type="entry name" value="INTERLEUKIN-1 RECEPTOR-LIKE 1"/>
    <property type="match status" value="1"/>
</dbReference>
<keyword evidence="9" id="KW-1133">Transmembrane helix</keyword>
<keyword evidence="5 19" id="KW-0732">Signal</keyword>
<sequence>MRLRVLAILTVLIHFTAASISRSFRGMENEALFVRCPREGSYQYPVEWYYSNTNRSVTTQKGNRVFAAGEYLKLLPAKVEDSGVYTCIVRRTYFDSSTFVKTGHVNVTIYKKQPGCKIPNGLIYSKTFGSEKNSKIYCPTIKRYNWTAPVEWFKNCKVLQGSRYYIQEAYLLIDNATNEDTGDYTCKFMHNENGVNYNVTATRAFAFHHDESFSLFPEIIAPLQNETRDVEVGRAADITCSACFGKGSQILTVVVWQVNGTNVRNFSEARIWQEQEQNQSSSSALTCRSAVLRIAEVREEDLLQRYDCKAMNLHGWRRRSLRLRRKKPSKECFRGAGRAPAVPAAS</sequence>
<dbReference type="PRINTS" id="PR01536">
    <property type="entry name" value="INTRLKN1R12F"/>
</dbReference>